<accession>A0AAD8PU73</accession>
<organism evidence="2 3">
    <name type="scientific">Colletotrichum navitas</name>
    <dbReference type="NCBI Taxonomy" id="681940"/>
    <lineage>
        <taxon>Eukaryota</taxon>
        <taxon>Fungi</taxon>
        <taxon>Dikarya</taxon>
        <taxon>Ascomycota</taxon>
        <taxon>Pezizomycotina</taxon>
        <taxon>Sordariomycetes</taxon>
        <taxon>Hypocreomycetidae</taxon>
        <taxon>Glomerellales</taxon>
        <taxon>Glomerellaceae</taxon>
        <taxon>Colletotrichum</taxon>
        <taxon>Colletotrichum graminicola species complex</taxon>
    </lineage>
</organism>
<dbReference type="Proteomes" id="UP001230504">
    <property type="component" value="Unassembled WGS sequence"/>
</dbReference>
<evidence type="ECO:0000256" key="1">
    <source>
        <dbReference type="SAM" id="MobiDB-lite"/>
    </source>
</evidence>
<evidence type="ECO:0000313" key="3">
    <source>
        <dbReference type="Proteomes" id="UP001230504"/>
    </source>
</evidence>
<dbReference type="RefSeq" id="XP_060411767.1">
    <property type="nucleotide sequence ID" value="XM_060552256.1"/>
</dbReference>
<evidence type="ECO:0000313" key="2">
    <source>
        <dbReference type="EMBL" id="KAK1580750.1"/>
    </source>
</evidence>
<dbReference type="GeneID" id="85436496"/>
<sequence>MSSNALPGRLRPLLPPLQCHQRSHIMSPSWASLLTIEILMWRVRGSLPSFRKPCSYSEWLIIYLRRGNASLPGGLTSTTSVTFPSYTVCGVLGEISLCTSPRQGLRNGKGGTGWRKGRRWPCLTHLGRLPAHRSTDPFRHIIIALGPGPMRSLGFHLAPWFVFSPSCPFRRQRSGRQRAVHHHPGLFLQPKHVGCQWQIPRLRARKLGHTTLLALVFVHRPSQIIKGVIPGGPLENNVAHDYMSKSTRTRIPCTWQKKTGWLGKIEVKGKGRREKKRDMIVCCGGKERLKGLAWRLCLSAFRVLRRAGQAWQVKTRRVLVYDARNGGDRCPGITDTPSYNSHSNPWDAQYTLLPDACTPFARTHLTALRSICSTTQKSRLPVGIDFGHLVCSSSTTTRYRGTVVFIDRGRLPHTSLTSLALYSVTVCPPVRRTHRSRSHSSVVDGPPALRATATYN</sequence>
<name>A0AAD8PU73_9PEZI</name>
<dbReference type="AlphaFoldDB" id="A0AAD8PU73"/>
<keyword evidence="3" id="KW-1185">Reference proteome</keyword>
<proteinExistence type="predicted"/>
<dbReference type="EMBL" id="JAHLJV010000052">
    <property type="protein sequence ID" value="KAK1580750.1"/>
    <property type="molecule type" value="Genomic_DNA"/>
</dbReference>
<reference evidence="2" key="1">
    <citation type="submission" date="2021-06" db="EMBL/GenBank/DDBJ databases">
        <title>Comparative genomics, transcriptomics and evolutionary studies reveal genomic signatures of adaptation to plant cell wall in hemibiotrophic fungi.</title>
        <authorList>
            <consortium name="DOE Joint Genome Institute"/>
            <person name="Baroncelli R."/>
            <person name="Diaz J.F."/>
            <person name="Benocci T."/>
            <person name="Peng M."/>
            <person name="Battaglia E."/>
            <person name="Haridas S."/>
            <person name="Andreopoulos W."/>
            <person name="Labutti K."/>
            <person name="Pangilinan J."/>
            <person name="Floch G.L."/>
            <person name="Makela M.R."/>
            <person name="Henrissat B."/>
            <person name="Grigoriev I.V."/>
            <person name="Crouch J.A."/>
            <person name="De Vries R.P."/>
            <person name="Sukno S.A."/>
            <person name="Thon M.R."/>
        </authorList>
    </citation>
    <scope>NUCLEOTIDE SEQUENCE</scope>
    <source>
        <strain evidence="2">CBS 125086</strain>
    </source>
</reference>
<feature type="region of interest" description="Disordered" evidence="1">
    <location>
        <begin position="435"/>
        <end position="456"/>
    </location>
</feature>
<comment type="caution">
    <text evidence="2">The sequence shown here is derived from an EMBL/GenBank/DDBJ whole genome shotgun (WGS) entry which is preliminary data.</text>
</comment>
<protein>
    <submittedName>
        <fullName evidence="2">Uncharacterized protein</fullName>
    </submittedName>
</protein>
<gene>
    <name evidence="2" type="ORF">LY79DRAFT_296878</name>
</gene>